<protein>
    <recommendedName>
        <fullName evidence="9">Major facilitator superfamily (MFS) profile domain-containing protein</fullName>
    </recommendedName>
</protein>
<dbReference type="InterPro" id="IPR018043">
    <property type="entry name" value="Na/Gal_symport_CS"/>
</dbReference>
<evidence type="ECO:0000256" key="4">
    <source>
        <dbReference type="ARBA" id="ARBA00022692"/>
    </source>
</evidence>
<dbReference type="PANTHER" id="PTHR11328:SF24">
    <property type="entry name" value="MAJOR FACILITATOR SUPERFAMILY (MFS) PROFILE DOMAIN-CONTAINING PROTEIN"/>
    <property type="match status" value="1"/>
</dbReference>
<organism evidence="8">
    <name type="scientific">marine metagenome</name>
    <dbReference type="NCBI Taxonomy" id="408172"/>
    <lineage>
        <taxon>unclassified sequences</taxon>
        <taxon>metagenomes</taxon>
        <taxon>ecological metagenomes</taxon>
    </lineage>
</organism>
<dbReference type="InterPro" id="IPR036259">
    <property type="entry name" value="MFS_trans_sf"/>
</dbReference>
<dbReference type="GO" id="GO:0005886">
    <property type="term" value="C:plasma membrane"/>
    <property type="evidence" value="ECO:0007669"/>
    <property type="project" value="UniProtKB-SubCell"/>
</dbReference>
<keyword evidence="4 7" id="KW-0812">Transmembrane</keyword>
<evidence type="ECO:0000256" key="3">
    <source>
        <dbReference type="ARBA" id="ARBA00022475"/>
    </source>
</evidence>
<dbReference type="PROSITE" id="PS00872">
    <property type="entry name" value="NA_GALACTOSIDE_SYMP"/>
    <property type="match status" value="1"/>
</dbReference>
<dbReference type="GO" id="GO:0006814">
    <property type="term" value="P:sodium ion transport"/>
    <property type="evidence" value="ECO:0007669"/>
    <property type="project" value="InterPro"/>
</dbReference>
<keyword evidence="6 7" id="KW-0472">Membrane</keyword>
<gene>
    <name evidence="8" type="ORF">METZ01_LOCUS250679</name>
</gene>
<feature type="non-terminal residue" evidence="8">
    <location>
        <position position="186"/>
    </location>
</feature>
<dbReference type="GO" id="GO:0008643">
    <property type="term" value="P:carbohydrate transport"/>
    <property type="evidence" value="ECO:0007669"/>
    <property type="project" value="InterPro"/>
</dbReference>
<evidence type="ECO:0008006" key="9">
    <source>
        <dbReference type="Google" id="ProtNLM"/>
    </source>
</evidence>
<dbReference type="PANTHER" id="PTHR11328">
    <property type="entry name" value="MAJOR FACILITATOR SUPERFAMILY DOMAIN-CONTAINING PROTEIN"/>
    <property type="match status" value="1"/>
</dbReference>
<name>A0A382IEN1_9ZZZZ</name>
<evidence type="ECO:0000256" key="6">
    <source>
        <dbReference type="ARBA" id="ARBA00023136"/>
    </source>
</evidence>
<proteinExistence type="predicted"/>
<reference evidence="8" key="1">
    <citation type="submission" date="2018-05" db="EMBL/GenBank/DDBJ databases">
        <authorList>
            <person name="Lanie J.A."/>
            <person name="Ng W.-L."/>
            <person name="Kazmierczak K.M."/>
            <person name="Andrzejewski T.M."/>
            <person name="Davidsen T.M."/>
            <person name="Wayne K.J."/>
            <person name="Tettelin H."/>
            <person name="Glass J.I."/>
            <person name="Rusch D."/>
            <person name="Podicherti R."/>
            <person name="Tsui H.-C.T."/>
            <person name="Winkler M.E."/>
        </authorList>
    </citation>
    <scope>NUCLEOTIDE SEQUENCE</scope>
</reference>
<feature type="transmembrane region" description="Helical" evidence="7">
    <location>
        <begin position="12"/>
        <end position="33"/>
    </location>
</feature>
<feature type="transmembrane region" description="Helical" evidence="7">
    <location>
        <begin position="114"/>
        <end position="135"/>
    </location>
</feature>
<feature type="transmembrane region" description="Helical" evidence="7">
    <location>
        <begin position="45"/>
        <end position="66"/>
    </location>
</feature>
<dbReference type="SUPFAM" id="SSF103473">
    <property type="entry name" value="MFS general substrate transporter"/>
    <property type="match status" value="1"/>
</dbReference>
<evidence type="ECO:0000313" key="8">
    <source>
        <dbReference type="EMBL" id="SVB97825.1"/>
    </source>
</evidence>
<dbReference type="GO" id="GO:0015293">
    <property type="term" value="F:symporter activity"/>
    <property type="evidence" value="ECO:0007669"/>
    <property type="project" value="InterPro"/>
</dbReference>
<dbReference type="InterPro" id="IPR039672">
    <property type="entry name" value="MFS_2"/>
</dbReference>
<dbReference type="Gene3D" id="1.20.1250.20">
    <property type="entry name" value="MFS general substrate transporter like domains"/>
    <property type="match status" value="1"/>
</dbReference>
<evidence type="ECO:0000256" key="2">
    <source>
        <dbReference type="ARBA" id="ARBA00022448"/>
    </source>
</evidence>
<sequence length="186" mass="20565">MKKHNPRALNAWILASYGAPALPLAMVGLPMAVYLPAVYADNEGFGLGLAFVGAVLVIARLFDGVTDPIVGFISDRWRTRWGRRKPFVLLGTPIYIFGICMLFIPPVAFTELTFLGFTFNSGYPWMLTMLVITYVGSTIKDVPYSAWGAELSTNYNERTLVTSWREGFSVTGSLIGAFTPAIIFFF</sequence>
<dbReference type="AlphaFoldDB" id="A0A382IEN1"/>
<dbReference type="Pfam" id="PF13347">
    <property type="entry name" value="MFS_2"/>
    <property type="match status" value="1"/>
</dbReference>
<feature type="transmembrane region" description="Helical" evidence="7">
    <location>
        <begin position="87"/>
        <end position="108"/>
    </location>
</feature>
<keyword evidence="3" id="KW-1003">Cell membrane</keyword>
<evidence type="ECO:0000256" key="7">
    <source>
        <dbReference type="SAM" id="Phobius"/>
    </source>
</evidence>
<evidence type="ECO:0000256" key="5">
    <source>
        <dbReference type="ARBA" id="ARBA00022989"/>
    </source>
</evidence>
<keyword evidence="5 7" id="KW-1133">Transmembrane helix</keyword>
<evidence type="ECO:0000256" key="1">
    <source>
        <dbReference type="ARBA" id="ARBA00004651"/>
    </source>
</evidence>
<dbReference type="EMBL" id="UINC01066782">
    <property type="protein sequence ID" value="SVB97825.1"/>
    <property type="molecule type" value="Genomic_DNA"/>
</dbReference>
<comment type="subcellular location">
    <subcellularLocation>
        <location evidence="1">Cell membrane</location>
        <topology evidence="1">Multi-pass membrane protein</topology>
    </subcellularLocation>
</comment>
<keyword evidence="2" id="KW-0813">Transport</keyword>
<accession>A0A382IEN1</accession>